<dbReference type="EMBL" id="DF196788">
    <property type="protein sequence ID" value="GAC76590.1"/>
    <property type="molecule type" value="Genomic_DNA"/>
</dbReference>
<proteinExistence type="predicted"/>
<organism evidence="2 3">
    <name type="scientific">Pseudozyma antarctica (strain T-34)</name>
    <name type="common">Yeast</name>
    <name type="synonym">Candida antarctica</name>
    <dbReference type="NCBI Taxonomy" id="1151754"/>
    <lineage>
        <taxon>Eukaryota</taxon>
        <taxon>Fungi</taxon>
        <taxon>Dikarya</taxon>
        <taxon>Basidiomycota</taxon>
        <taxon>Ustilaginomycotina</taxon>
        <taxon>Ustilaginomycetes</taxon>
        <taxon>Ustilaginales</taxon>
        <taxon>Ustilaginaceae</taxon>
        <taxon>Moesziomyces</taxon>
    </lineage>
</organism>
<keyword evidence="1" id="KW-1133">Transmembrane helix</keyword>
<dbReference type="Proteomes" id="UP000011976">
    <property type="component" value="Unassembled WGS sequence"/>
</dbReference>
<dbReference type="AlphaFoldDB" id="M9M6V2"/>
<keyword evidence="1" id="KW-0472">Membrane</keyword>
<protein>
    <submittedName>
        <fullName evidence="2">Uncharacterized protein</fullName>
    </submittedName>
</protein>
<dbReference type="InterPro" id="IPR011042">
    <property type="entry name" value="6-blade_b-propeller_TolB-like"/>
</dbReference>
<dbReference type="Gene3D" id="2.120.10.30">
    <property type="entry name" value="TolB, C-terminal domain"/>
    <property type="match status" value="2"/>
</dbReference>
<dbReference type="PANTHER" id="PTHR11799">
    <property type="entry name" value="PARAOXONASE"/>
    <property type="match status" value="1"/>
</dbReference>
<dbReference type="SUPFAM" id="SSF63829">
    <property type="entry name" value="Calcium-dependent phosphotriesterase"/>
    <property type="match status" value="1"/>
</dbReference>
<dbReference type="OrthoDB" id="5307922at2759"/>
<keyword evidence="1" id="KW-0812">Transmembrane</keyword>
<gene>
    <name evidence="2" type="ORF">PANT_22c00101</name>
</gene>
<reference evidence="3" key="1">
    <citation type="journal article" date="2013" name="Genome Announc.">
        <title>Genome sequence of the basidiomycetous yeast Pseudozyma antarctica T-34, a producer of the glycolipid biosurfactants mannosylerythritol lipids.</title>
        <authorList>
            <person name="Morita T."/>
            <person name="Koike H."/>
            <person name="Koyama Y."/>
            <person name="Hagiwara H."/>
            <person name="Ito E."/>
            <person name="Fukuoka T."/>
            <person name="Imura T."/>
            <person name="Machida M."/>
            <person name="Kitamoto D."/>
        </authorList>
    </citation>
    <scope>NUCLEOTIDE SEQUENCE [LARGE SCALE GENOMIC DNA]</scope>
    <source>
        <strain evidence="3">T-34</strain>
    </source>
</reference>
<sequence>MPFAYLRKQRESASLHGNPAPRGVSLGKAVQIALVAVVLVPLALWLPWLHSALGPSGLPDNWVRSSPGVGSECGTVTHDGAALLYCEDIEAIPGTSTVLVSCDANRPRWNTVMGPLTDPGPRGTLYAYSLNGSKQAVPVELTGYPREKDFHPLGMSMFTGSNGTRLFVVNHARDRSTVEVFDLTLEEEGWVAKWVRDVVHVVATHTPNSIHALSSTSFVVTNDHLFARRPGPLAHTLALLHHLIIGSYDERRSDVLTWTLLQVAKVLTHRGVAARLAQIETLLGLPLGWVSFVHLTTDVDARILARGIPFANGITLTPDNKLAVAATTYPGIYFYSYSPPHSSSSPLHLHSKLHLPFRVDNLALSVPPRSAGDDAWGGRVLLATGHPAPLKLMAMSRNVTNRAPSWSVAITPFSGADEWEDKAAPLPAHRFVLSHNPAWSVRTLFQSNASPATPDRPSLASSASTFYRPYDHHPHAGTLLVSGLYDSLLQCSNVST</sequence>
<accession>M9M6V2</accession>
<evidence type="ECO:0000313" key="3">
    <source>
        <dbReference type="Proteomes" id="UP000011976"/>
    </source>
</evidence>
<evidence type="ECO:0000313" key="2">
    <source>
        <dbReference type="EMBL" id="GAC76590.1"/>
    </source>
</evidence>
<feature type="transmembrane region" description="Helical" evidence="1">
    <location>
        <begin position="29"/>
        <end position="48"/>
    </location>
</feature>
<evidence type="ECO:0000256" key="1">
    <source>
        <dbReference type="SAM" id="Phobius"/>
    </source>
</evidence>
<dbReference type="InterPro" id="IPR051288">
    <property type="entry name" value="Serum_paraoxonase/arylesterase"/>
</dbReference>
<name>M9M6V2_PSEA3</name>
<dbReference type="PANTHER" id="PTHR11799:SF30">
    <property type="entry name" value="SERUM PARAOXONASE_ARYLESTERASE 2"/>
    <property type="match status" value="1"/>
</dbReference>